<dbReference type="Pfam" id="PF05656">
    <property type="entry name" value="DUF805"/>
    <property type="match status" value="1"/>
</dbReference>
<organism evidence="2 3">
    <name type="scientific">Polaromonas aquatica</name>
    <dbReference type="NCBI Taxonomy" id="332657"/>
    <lineage>
        <taxon>Bacteria</taxon>
        <taxon>Pseudomonadati</taxon>
        <taxon>Pseudomonadota</taxon>
        <taxon>Betaproteobacteria</taxon>
        <taxon>Burkholderiales</taxon>
        <taxon>Comamonadaceae</taxon>
        <taxon>Polaromonas</taxon>
    </lineage>
</organism>
<comment type="caution">
    <text evidence="2">The sequence shown here is derived from an EMBL/GenBank/DDBJ whole genome shotgun (WGS) entry which is preliminary data.</text>
</comment>
<evidence type="ECO:0000256" key="1">
    <source>
        <dbReference type="SAM" id="Phobius"/>
    </source>
</evidence>
<proteinExistence type="predicted"/>
<dbReference type="Proteomes" id="UP001596270">
    <property type="component" value="Unassembled WGS sequence"/>
</dbReference>
<feature type="transmembrane region" description="Helical" evidence="1">
    <location>
        <begin position="74"/>
        <end position="94"/>
    </location>
</feature>
<evidence type="ECO:0000313" key="3">
    <source>
        <dbReference type="Proteomes" id="UP001596270"/>
    </source>
</evidence>
<keyword evidence="1" id="KW-0472">Membrane</keyword>
<name>A0ABW1U3C5_9BURK</name>
<keyword evidence="3" id="KW-1185">Reference proteome</keyword>
<protein>
    <submittedName>
        <fullName evidence="2">DUF805 domain-containing protein</fullName>
    </submittedName>
</protein>
<feature type="transmembrane region" description="Helical" evidence="1">
    <location>
        <begin position="48"/>
        <end position="68"/>
    </location>
</feature>
<feature type="transmembrane region" description="Helical" evidence="1">
    <location>
        <begin position="26"/>
        <end position="43"/>
    </location>
</feature>
<dbReference type="RefSeq" id="WP_371438178.1">
    <property type="nucleotide sequence ID" value="NZ_JBHSRS010000083.1"/>
</dbReference>
<dbReference type="EMBL" id="JBHSRS010000083">
    <property type="protein sequence ID" value="MFC6283552.1"/>
    <property type="molecule type" value="Genomic_DNA"/>
</dbReference>
<dbReference type="PANTHER" id="PTHR34980">
    <property type="entry name" value="INNER MEMBRANE PROTEIN-RELATED-RELATED"/>
    <property type="match status" value="1"/>
</dbReference>
<accession>A0ABW1U3C5</accession>
<sequence>MTFVDAVSTCLKKYADFSGRASRSEYWWFVLFFTLVLTASAFVHEWGVLVALLALILPLTAAATRRLHDTNRSGWFQLLNLVPLGNLYVLYLHVQDGISINNRF</sequence>
<keyword evidence="1" id="KW-0812">Transmembrane</keyword>
<dbReference type="InterPro" id="IPR008523">
    <property type="entry name" value="DUF805"/>
</dbReference>
<dbReference type="PANTHER" id="PTHR34980:SF2">
    <property type="entry name" value="INNER MEMBRANE PROTEIN YHAH-RELATED"/>
    <property type="match status" value="1"/>
</dbReference>
<reference evidence="3" key="1">
    <citation type="journal article" date="2019" name="Int. J. Syst. Evol. Microbiol.">
        <title>The Global Catalogue of Microorganisms (GCM) 10K type strain sequencing project: providing services to taxonomists for standard genome sequencing and annotation.</title>
        <authorList>
            <consortium name="The Broad Institute Genomics Platform"/>
            <consortium name="The Broad Institute Genome Sequencing Center for Infectious Disease"/>
            <person name="Wu L."/>
            <person name="Ma J."/>
        </authorList>
    </citation>
    <scope>NUCLEOTIDE SEQUENCE [LARGE SCALE GENOMIC DNA]</scope>
    <source>
        <strain evidence="3">CCUG 39402</strain>
    </source>
</reference>
<keyword evidence="1" id="KW-1133">Transmembrane helix</keyword>
<gene>
    <name evidence="2" type="ORF">ACFQND_20185</name>
</gene>
<evidence type="ECO:0000313" key="2">
    <source>
        <dbReference type="EMBL" id="MFC6283552.1"/>
    </source>
</evidence>